<dbReference type="STRING" id="871963.Desdi_2279"/>
<evidence type="ECO:0000313" key="3">
    <source>
        <dbReference type="Proteomes" id="UP000010797"/>
    </source>
</evidence>
<dbReference type="RefSeq" id="WP_015262685.1">
    <property type="nucleotide sequence ID" value="NC_019903.1"/>
</dbReference>
<evidence type="ECO:0000313" key="2">
    <source>
        <dbReference type="EMBL" id="AGA69709.1"/>
    </source>
</evidence>
<accession>L0F792</accession>
<dbReference type="EMBL" id="CP003344">
    <property type="protein sequence ID" value="AGA69709.1"/>
    <property type="molecule type" value="Genomic_DNA"/>
</dbReference>
<dbReference type="Proteomes" id="UP000010797">
    <property type="component" value="Chromosome"/>
</dbReference>
<gene>
    <name evidence="2" type="ordered locus">Desdi_2279</name>
</gene>
<feature type="region of interest" description="Disordered" evidence="1">
    <location>
        <begin position="69"/>
        <end position="97"/>
    </location>
</feature>
<feature type="compositionally biased region" description="Polar residues" evidence="1">
    <location>
        <begin position="87"/>
        <end position="97"/>
    </location>
</feature>
<name>L0F792_DESDL</name>
<organism evidence="2 3">
    <name type="scientific">Desulfitobacterium dichloroeliminans (strain LMG P-21439 / DCA1)</name>
    <dbReference type="NCBI Taxonomy" id="871963"/>
    <lineage>
        <taxon>Bacteria</taxon>
        <taxon>Bacillati</taxon>
        <taxon>Bacillota</taxon>
        <taxon>Clostridia</taxon>
        <taxon>Eubacteriales</taxon>
        <taxon>Desulfitobacteriaceae</taxon>
        <taxon>Desulfitobacterium</taxon>
    </lineage>
</organism>
<dbReference type="KEGG" id="ddl:Desdi_2279"/>
<protein>
    <submittedName>
        <fullName evidence="2">Uncharacterized protein</fullName>
    </submittedName>
</protein>
<keyword evidence="3" id="KW-1185">Reference proteome</keyword>
<dbReference type="AlphaFoldDB" id="L0F792"/>
<dbReference type="HOGENOM" id="CLU_1591862_0_0_9"/>
<evidence type="ECO:0000256" key="1">
    <source>
        <dbReference type="SAM" id="MobiDB-lite"/>
    </source>
</evidence>
<sequence>MSKTISLTLNLGREEKDQDLWELLRGLSEEQREDAVKAALHMYMTTTSPVSKTTSSWSLEDLLVSTTSGASASTEASPEESAEESLKSNAVTSGNPVTSQASETAEVVNHPLNHLFALIGEEDDQDVFEFFRPSSGATSVYVTTGDPYSADKVEDSSVTLATPKPVQGNGFMGLDYILDQVIGREEDPEVLSFFRSQERSELDES</sequence>
<reference evidence="3" key="1">
    <citation type="submission" date="2012-02" db="EMBL/GenBank/DDBJ databases">
        <title>Complete sequence of Desulfitobacterium dichloroeliminans LMG P-21439.</title>
        <authorList>
            <person name="Lucas S."/>
            <person name="Han J."/>
            <person name="Lapidus A."/>
            <person name="Cheng J.-F."/>
            <person name="Goodwin L."/>
            <person name="Pitluck S."/>
            <person name="Peters L."/>
            <person name="Ovchinnikova G."/>
            <person name="Teshima H."/>
            <person name="Detter J.C."/>
            <person name="Han C."/>
            <person name="Tapia R."/>
            <person name="Land M."/>
            <person name="Hauser L."/>
            <person name="Kyrpides N."/>
            <person name="Ivanova N."/>
            <person name="Pagani I."/>
            <person name="Kruse T."/>
            <person name="de Vos W.M."/>
            <person name="Boon N."/>
            <person name="Smidt H."/>
            <person name="Woyke T."/>
        </authorList>
    </citation>
    <scope>NUCLEOTIDE SEQUENCE [LARGE SCALE GENOMIC DNA]</scope>
    <source>
        <strain evidence="3">LMG P-21439 / DCA1</strain>
    </source>
</reference>
<proteinExistence type="predicted"/>